<dbReference type="FunFam" id="3.40.50.300:FF:000870">
    <property type="entry name" value="MutS protein homolog 4"/>
    <property type="match status" value="1"/>
</dbReference>
<dbReference type="InterPro" id="IPR007696">
    <property type="entry name" value="DNA_mismatch_repair_MutS_core"/>
</dbReference>
<reference evidence="13" key="1">
    <citation type="journal article" date="2021" name="PeerJ">
        <title>Extensive microbial diversity within the chicken gut microbiome revealed by metagenomics and culture.</title>
        <authorList>
            <person name="Gilroy R."/>
            <person name="Ravi A."/>
            <person name="Getino M."/>
            <person name="Pursley I."/>
            <person name="Horton D.L."/>
            <person name="Alikhan N.F."/>
            <person name="Baker D."/>
            <person name="Gharbi K."/>
            <person name="Hall N."/>
            <person name="Watson M."/>
            <person name="Adriaenssens E.M."/>
            <person name="Foster-Nyarko E."/>
            <person name="Jarju S."/>
            <person name="Secka A."/>
            <person name="Antonio M."/>
            <person name="Oren A."/>
            <person name="Chaudhuri R.R."/>
            <person name="La Ragione R."/>
            <person name="Hildebrand F."/>
            <person name="Pallen M.J."/>
        </authorList>
    </citation>
    <scope>NUCLEOTIDE SEQUENCE</scope>
    <source>
        <strain evidence="13">5032</strain>
    </source>
</reference>
<dbReference type="Pfam" id="PF05188">
    <property type="entry name" value="MutS_II"/>
    <property type="match status" value="1"/>
</dbReference>
<dbReference type="GO" id="GO:0005829">
    <property type="term" value="C:cytosol"/>
    <property type="evidence" value="ECO:0007669"/>
    <property type="project" value="TreeGrafter"/>
</dbReference>
<accession>A0A9D2HN23</accession>
<dbReference type="PIRSF" id="PIRSF037677">
    <property type="entry name" value="DNA_mis_repair_Msh6"/>
    <property type="match status" value="1"/>
</dbReference>
<dbReference type="Pfam" id="PF05192">
    <property type="entry name" value="MutS_III"/>
    <property type="match status" value="1"/>
</dbReference>
<dbReference type="InterPro" id="IPR000432">
    <property type="entry name" value="DNA_mismatch_repair_MutS_C"/>
</dbReference>
<dbReference type="GO" id="GO:0003684">
    <property type="term" value="F:damaged DNA binding"/>
    <property type="evidence" value="ECO:0007669"/>
    <property type="project" value="UniProtKB-UniRule"/>
</dbReference>
<dbReference type="EMBL" id="DWZD01000040">
    <property type="protein sequence ID" value="HJA79207.1"/>
    <property type="molecule type" value="Genomic_DNA"/>
</dbReference>
<dbReference type="Gene3D" id="3.40.1170.10">
    <property type="entry name" value="DNA repair protein MutS, domain I"/>
    <property type="match status" value="1"/>
</dbReference>
<dbReference type="SUPFAM" id="SSF48334">
    <property type="entry name" value="DNA repair protein MutS, domain III"/>
    <property type="match status" value="1"/>
</dbReference>
<dbReference type="InterPro" id="IPR036187">
    <property type="entry name" value="DNA_mismatch_repair_MutS_sf"/>
</dbReference>
<dbReference type="Gene3D" id="1.10.1420.10">
    <property type="match status" value="2"/>
</dbReference>
<gene>
    <name evidence="9 13" type="primary">mutS</name>
    <name evidence="13" type="ORF">H9784_06535</name>
</gene>
<dbReference type="InterPro" id="IPR007861">
    <property type="entry name" value="DNA_mismatch_repair_MutS_clamp"/>
</dbReference>
<dbReference type="InterPro" id="IPR007860">
    <property type="entry name" value="DNA_mmatch_repair_MutS_con_dom"/>
</dbReference>
<dbReference type="GO" id="GO:0030983">
    <property type="term" value="F:mismatched DNA binding"/>
    <property type="evidence" value="ECO:0007669"/>
    <property type="project" value="InterPro"/>
</dbReference>
<dbReference type="GO" id="GO:0140664">
    <property type="term" value="F:ATP-dependent DNA damage sensor activity"/>
    <property type="evidence" value="ECO:0007669"/>
    <property type="project" value="InterPro"/>
</dbReference>
<protein>
    <recommendedName>
        <fullName evidence="2 9">DNA mismatch repair protein MutS</fullName>
    </recommendedName>
</protein>
<dbReference type="InterPro" id="IPR005748">
    <property type="entry name" value="DNA_mismatch_repair_MutS"/>
</dbReference>
<sequence>MFEQYLRIKAEHPDALLFYRMGDFYELFFDDAVTAARELQIALTSRSKDSENPVPMCGVPWHAAQAYLAQLVDKGYHVAVCDQVEDPRQAKGLVQRAVTRVVTPATVLDDANLDSKSHNYLGALLLDADSGKGAFTWADISTGQWSGVEIRRASELWQWAQKLAPRELLLPEDMALPPHCLLEGIRLVRQPRAAFDLARATRRVLAAQGVQEAQALGLHDKAELMRACGALLHYLEQTQKRLPEHLLPFQPLDLGRRMLVDDVTERNLEVFVRLNGRKGKGTLRHVLDQTMTPMGGRLLEDMLRHPWRESGPIGRIQDAVAFLHADDIRRERLREALDAVYDIERLSTRITLERATPRDFIALRNSLAALPRVHAALTSPTDGTYATEEQSLGNDLPAALHEICAGWDSLEDCAALLGRALVDSPPTVITDGGLFKPGYHADLDSLMDLVEHGEQKLQAMLEEEQRNTGIAKLKLGYNRVFGYFYEVSKAAHSGPLPEHFIRRQTLANAERFTTPALKELEEKLLSASDSRKELEYSLFVALRGHMAAQRERLLHMADLLAQLDYWQSLAHVGRRNGWCRPQLEDAPQLFIRDGRHPVVEDMVGSANFVPNTVVLDEQRRLCLLTGPNMAGKSTVLRQVAIICLLAQMGGMVPAAEARIGMVDRLFSRVGASDNLAQGQSTFMVEMMETARILRQATRRSLVILDEIGRGTSTYDGVALAWAVVEHLAGRKEGGIRTLFATHYHELTGLEGRIPGVFTMNIAIREYNNDILFLHKLVPGPSDRSYGVEVARLAGVPAPVVQRARAILADLERGRDGRHGENATPLALPGLELPAAVPKKAARAVAGVNPQDARQPLPQEHPLVRILRDMKPECLTPLEALRLVTEWKQLWGMPSPAGQAVQNAEEHGEQDAPAADAGRGGELPFAVPPLDAGDPAEPPF</sequence>
<evidence type="ECO:0000256" key="9">
    <source>
        <dbReference type="HAMAP-Rule" id="MF_00096"/>
    </source>
</evidence>
<organism evidence="13 14">
    <name type="scientific">Candidatus Desulfovibrio intestinavium</name>
    <dbReference type="NCBI Taxonomy" id="2838534"/>
    <lineage>
        <taxon>Bacteria</taxon>
        <taxon>Pseudomonadati</taxon>
        <taxon>Thermodesulfobacteriota</taxon>
        <taxon>Desulfovibrionia</taxon>
        <taxon>Desulfovibrionales</taxon>
        <taxon>Desulfovibrionaceae</taxon>
        <taxon>Desulfovibrio</taxon>
    </lineage>
</organism>
<dbReference type="InterPro" id="IPR045076">
    <property type="entry name" value="MutS"/>
</dbReference>
<dbReference type="Proteomes" id="UP000823821">
    <property type="component" value="Unassembled WGS sequence"/>
</dbReference>
<dbReference type="SUPFAM" id="SSF55271">
    <property type="entry name" value="DNA repair protein MutS, domain I"/>
    <property type="match status" value="1"/>
</dbReference>
<keyword evidence="6 9" id="KW-0238">DNA-binding</keyword>
<dbReference type="InterPro" id="IPR036678">
    <property type="entry name" value="MutS_con_dom_sf"/>
</dbReference>
<comment type="caution">
    <text evidence="13">The sequence shown here is derived from an EMBL/GenBank/DDBJ whole genome shotgun (WGS) entry which is preliminary data.</text>
</comment>
<dbReference type="Pfam" id="PF01624">
    <property type="entry name" value="MutS_I"/>
    <property type="match status" value="1"/>
</dbReference>
<dbReference type="Pfam" id="PF00488">
    <property type="entry name" value="MutS_V"/>
    <property type="match status" value="1"/>
</dbReference>
<dbReference type="Pfam" id="PF05190">
    <property type="entry name" value="MutS_IV"/>
    <property type="match status" value="1"/>
</dbReference>
<dbReference type="InterPro" id="IPR017261">
    <property type="entry name" value="DNA_mismatch_repair_MutS/MSH"/>
</dbReference>
<dbReference type="InterPro" id="IPR016151">
    <property type="entry name" value="DNA_mismatch_repair_MutS_N"/>
</dbReference>
<dbReference type="GO" id="GO:0006298">
    <property type="term" value="P:mismatch repair"/>
    <property type="evidence" value="ECO:0007669"/>
    <property type="project" value="UniProtKB-UniRule"/>
</dbReference>
<dbReference type="PROSITE" id="PS00486">
    <property type="entry name" value="DNA_MISMATCH_REPAIR_2"/>
    <property type="match status" value="1"/>
</dbReference>
<evidence type="ECO:0000256" key="10">
    <source>
        <dbReference type="RuleBase" id="RU003756"/>
    </source>
</evidence>
<evidence type="ECO:0000256" key="6">
    <source>
        <dbReference type="ARBA" id="ARBA00023125"/>
    </source>
</evidence>
<evidence type="ECO:0000256" key="3">
    <source>
        <dbReference type="ARBA" id="ARBA00022741"/>
    </source>
</evidence>
<dbReference type="CDD" id="cd03284">
    <property type="entry name" value="ABC_MutS1"/>
    <property type="match status" value="1"/>
</dbReference>
<dbReference type="SUPFAM" id="SSF53150">
    <property type="entry name" value="DNA repair protein MutS, domain II"/>
    <property type="match status" value="1"/>
</dbReference>
<evidence type="ECO:0000256" key="4">
    <source>
        <dbReference type="ARBA" id="ARBA00022763"/>
    </source>
</evidence>
<dbReference type="PANTHER" id="PTHR11361">
    <property type="entry name" value="DNA MISMATCH REPAIR PROTEIN MUTS FAMILY MEMBER"/>
    <property type="match status" value="1"/>
</dbReference>
<dbReference type="PANTHER" id="PTHR11361:SF34">
    <property type="entry name" value="DNA MISMATCH REPAIR PROTEIN MSH1, MITOCHONDRIAL"/>
    <property type="match status" value="1"/>
</dbReference>
<comment type="similarity">
    <text evidence="1 9 10">Belongs to the DNA mismatch repair MutS family.</text>
</comment>
<dbReference type="InterPro" id="IPR027417">
    <property type="entry name" value="P-loop_NTPase"/>
</dbReference>
<dbReference type="SUPFAM" id="SSF52540">
    <property type="entry name" value="P-loop containing nucleoside triphosphate hydrolases"/>
    <property type="match status" value="1"/>
</dbReference>
<dbReference type="NCBIfam" id="NF003810">
    <property type="entry name" value="PRK05399.1"/>
    <property type="match status" value="1"/>
</dbReference>
<evidence type="ECO:0000256" key="8">
    <source>
        <dbReference type="ARBA" id="ARBA00024647"/>
    </source>
</evidence>
<keyword evidence="5 9" id="KW-0067">ATP-binding</keyword>
<keyword evidence="3 9" id="KW-0547">Nucleotide-binding</keyword>
<feature type="domain" description="DNA mismatch repair proteins mutS family" evidence="12">
    <location>
        <begin position="700"/>
        <end position="716"/>
    </location>
</feature>
<dbReference type="GO" id="GO:0005524">
    <property type="term" value="F:ATP binding"/>
    <property type="evidence" value="ECO:0007669"/>
    <property type="project" value="UniProtKB-UniRule"/>
</dbReference>
<evidence type="ECO:0000256" key="5">
    <source>
        <dbReference type="ARBA" id="ARBA00022840"/>
    </source>
</evidence>
<reference evidence="13" key="2">
    <citation type="submission" date="2021-04" db="EMBL/GenBank/DDBJ databases">
        <authorList>
            <person name="Gilroy R."/>
        </authorList>
    </citation>
    <scope>NUCLEOTIDE SEQUENCE</scope>
    <source>
        <strain evidence="13">5032</strain>
    </source>
</reference>
<dbReference type="Gene3D" id="3.30.420.110">
    <property type="entry name" value="MutS, connector domain"/>
    <property type="match status" value="1"/>
</dbReference>
<dbReference type="SMART" id="SM00534">
    <property type="entry name" value="MUTSac"/>
    <property type="match status" value="1"/>
</dbReference>
<evidence type="ECO:0000313" key="13">
    <source>
        <dbReference type="EMBL" id="HJA79207.1"/>
    </source>
</evidence>
<proteinExistence type="inferred from homology"/>
<evidence type="ECO:0000313" key="14">
    <source>
        <dbReference type="Proteomes" id="UP000823821"/>
    </source>
</evidence>
<keyword evidence="7 9" id="KW-0234">DNA repair</keyword>
<evidence type="ECO:0000256" key="2">
    <source>
        <dbReference type="ARBA" id="ARBA00021982"/>
    </source>
</evidence>
<keyword evidence="4 9" id="KW-0227">DNA damage</keyword>
<evidence type="ECO:0000256" key="7">
    <source>
        <dbReference type="ARBA" id="ARBA00023204"/>
    </source>
</evidence>
<evidence type="ECO:0000256" key="11">
    <source>
        <dbReference type="SAM" id="MobiDB-lite"/>
    </source>
</evidence>
<dbReference type="NCBIfam" id="TIGR01070">
    <property type="entry name" value="mutS1"/>
    <property type="match status" value="1"/>
</dbReference>
<dbReference type="InterPro" id="IPR007695">
    <property type="entry name" value="DNA_mismatch_repair_MutS-lik_N"/>
</dbReference>
<feature type="binding site" evidence="9">
    <location>
        <begin position="626"/>
        <end position="633"/>
    </location>
    <ligand>
        <name>ATP</name>
        <dbReference type="ChEBI" id="CHEBI:30616"/>
    </ligand>
</feature>
<evidence type="ECO:0000259" key="12">
    <source>
        <dbReference type="PROSITE" id="PS00486"/>
    </source>
</evidence>
<dbReference type="AlphaFoldDB" id="A0A9D2HN23"/>
<dbReference type="FunFam" id="3.40.1170.10:FF:000001">
    <property type="entry name" value="DNA mismatch repair protein MutS"/>
    <property type="match status" value="1"/>
</dbReference>
<dbReference type="HAMAP" id="MF_00096">
    <property type="entry name" value="MutS"/>
    <property type="match status" value="1"/>
</dbReference>
<dbReference type="SMART" id="SM00533">
    <property type="entry name" value="MUTSd"/>
    <property type="match status" value="1"/>
</dbReference>
<feature type="region of interest" description="Disordered" evidence="11">
    <location>
        <begin position="896"/>
        <end position="939"/>
    </location>
</feature>
<comment type="function">
    <text evidence="8 9">This protein is involved in the repair of mismatches in DNA. It is possible that it carries out the mismatch recognition step. This protein has a weak ATPase activity.</text>
</comment>
<dbReference type="Gene3D" id="3.40.50.300">
    <property type="entry name" value="P-loop containing nucleotide triphosphate hydrolases"/>
    <property type="match status" value="1"/>
</dbReference>
<name>A0A9D2HN23_9BACT</name>
<evidence type="ECO:0000256" key="1">
    <source>
        <dbReference type="ARBA" id="ARBA00006271"/>
    </source>
</evidence>